<gene>
    <name evidence="1" type="ORF">SAMN04487956_1616</name>
</gene>
<dbReference type="RefSeq" id="WP_089852311.1">
    <property type="nucleotide sequence ID" value="NZ_FPAQ01000061.1"/>
</dbReference>
<dbReference type="EMBL" id="FPAQ01000061">
    <property type="protein sequence ID" value="SFU02776.1"/>
    <property type="molecule type" value="Genomic_DNA"/>
</dbReference>
<accession>A0A1I7CTM1</accession>
<dbReference type="OrthoDB" id="6168401at2"/>
<evidence type="ECO:0000313" key="2">
    <source>
        <dbReference type="Proteomes" id="UP000199594"/>
    </source>
</evidence>
<dbReference type="Proteomes" id="UP000199594">
    <property type="component" value="Unassembled WGS sequence"/>
</dbReference>
<reference evidence="1 2" key="1">
    <citation type="submission" date="2016-10" db="EMBL/GenBank/DDBJ databases">
        <authorList>
            <person name="de Groot N.N."/>
        </authorList>
    </citation>
    <scope>NUCLEOTIDE SEQUENCE [LARGE SCALE GENOMIC DNA]</scope>
    <source>
        <strain evidence="1 2">CGMCC 1.6493</strain>
    </source>
</reference>
<protein>
    <submittedName>
        <fullName evidence="1">Uncharacterized protein</fullName>
    </submittedName>
</protein>
<proteinExistence type="predicted"/>
<name>A0A1I7CTM1_9GAMM</name>
<organism evidence="1 2">
    <name type="scientific">Halomonas saccharevitans</name>
    <dbReference type="NCBI Taxonomy" id="416872"/>
    <lineage>
        <taxon>Bacteria</taxon>
        <taxon>Pseudomonadati</taxon>
        <taxon>Pseudomonadota</taxon>
        <taxon>Gammaproteobacteria</taxon>
        <taxon>Oceanospirillales</taxon>
        <taxon>Halomonadaceae</taxon>
        <taxon>Halomonas</taxon>
    </lineage>
</organism>
<evidence type="ECO:0000313" key="1">
    <source>
        <dbReference type="EMBL" id="SFU02776.1"/>
    </source>
</evidence>
<dbReference type="AlphaFoldDB" id="A0A1I7CTM1"/>
<sequence>MSGQSAFLPDVGELSSADGWISVHHYLPLDSRTSLLVVYQDMHDAGVTSASFERGRFLSRTNRVLVRGVRAWRFQEA</sequence>